<dbReference type="InterPro" id="IPR003029">
    <property type="entry name" value="S1_domain"/>
</dbReference>
<feature type="compositionally biased region" description="Acidic residues" evidence="1">
    <location>
        <begin position="651"/>
        <end position="669"/>
    </location>
</feature>
<dbReference type="InterPro" id="IPR012340">
    <property type="entry name" value="NA-bd_OB-fold"/>
</dbReference>
<gene>
    <name evidence="3" type="ORF">OMED0930_LOCUS5026</name>
</gene>
<dbReference type="GO" id="GO:0003723">
    <property type="term" value="F:RNA binding"/>
    <property type="evidence" value="ECO:0007669"/>
    <property type="project" value="InterPro"/>
</dbReference>
<feature type="region of interest" description="Disordered" evidence="1">
    <location>
        <begin position="30"/>
        <end position="89"/>
    </location>
</feature>
<feature type="region of interest" description="Disordered" evidence="1">
    <location>
        <begin position="619"/>
        <end position="717"/>
    </location>
</feature>
<dbReference type="InterPro" id="IPR044967">
    <property type="entry name" value="PTAC10"/>
</dbReference>
<proteinExistence type="predicted"/>
<feature type="compositionally biased region" description="Acidic residues" evidence="1">
    <location>
        <begin position="625"/>
        <end position="644"/>
    </location>
</feature>
<dbReference type="PROSITE" id="PS50126">
    <property type="entry name" value="S1"/>
    <property type="match status" value="1"/>
</dbReference>
<accession>A0A7S1EN74</accession>
<dbReference type="SUPFAM" id="SSF50249">
    <property type="entry name" value="Nucleic acid-binding proteins"/>
    <property type="match status" value="1"/>
</dbReference>
<feature type="compositionally biased region" description="Acidic residues" evidence="1">
    <location>
        <begin position="48"/>
        <end position="84"/>
    </location>
</feature>
<protein>
    <recommendedName>
        <fullName evidence="2">S1 motif domain-containing protein</fullName>
    </recommendedName>
</protein>
<evidence type="ECO:0000259" key="2">
    <source>
        <dbReference type="PROSITE" id="PS50126"/>
    </source>
</evidence>
<dbReference type="EMBL" id="HBFO01007183">
    <property type="protein sequence ID" value="CAD8813909.1"/>
    <property type="molecule type" value="Transcribed_RNA"/>
</dbReference>
<dbReference type="PANTHER" id="PTHR36371">
    <property type="entry name" value="PROTEIN PLASTID TRANSCRIPTIONALLY ACTIVE 10"/>
    <property type="match status" value="1"/>
</dbReference>
<evidence type="ECO:0000256" key="1">
    <source>
        <dbReference type="SAM" id="MobiDB-lite"/>
    </source>
</evidence>
<feature type="region of interest" description="Disordered" evidence="1">
    <location>
        <begin position="347"/>
        <end position="369"/>
    </location>
</feature>
<dbReference type="Gene3D" id="2.40.50.140">
    <property type="entry name" value="Nucleic acid-binding proteins"/>
    <property type="match status" value="1"/>
</dbReference>
<name>A0A7S1EN74_9CHLO</name>
<organism evidence="3">
    <name type="scientific">Ostreococcus mediterraneus</name>
    <dbReference type="NCBI Taxonomy" id="1486918"/>
    <lineage>
        <taxon>Eukaryota</taxon>
        <taxon>Viridiplantae</taxon>
        <taxon>Chlorophyta</taxon>
        <taxon>Mamiellophyceae</taxon>
        <taxon>Mamiellales</taxon>
        <taxon>Bathycoccaceae</taxon>
        <taxon>Ostreococcus</taxon>
    </lineage>
</organism>
<evidence type="ECO:0000313" key="3">
    <source>
        <dbReference type="EMBL" id="CAD8813909.1"/>
    </source>
</evidence>
<sequence>MRATPREAAMVARSPRARVVRRATAACVRAFGDDEDGDGFDPARRGVEDEDVEDEDADVDVDVDGYGMDDEDEDEDADDEDDGMDSVGMKFTRSMYDVDGEAAAAEDDEDAEEEDDGLDLDDDDDDDWDVVGGVDARGSFGDIDLVAGQEELDDVERDVPIEQSRHFVDDDGGLRGRALYVCQLNWWLRVKKMQTYPPSRKEIAEMVERTGVAFEAIQTWYDDQCEAYSEMSLAEQAAYEADCARRQEKLEELVADDFQERSSTHFIEEDIFYDEADLMHESDMDEEPLTLAMEKLEDALKAEEEEVAGDEEGDDDGLDENQIARIYQDGSESNPFLINPKQAVESGHWSIQDQVDSTHDSDDGWLGEGGWDALPHHNAVSAVDGGSLAFVGVLNDEVGSGQTPWLRERALNTRGLKSAVETPLNEIDRDPKRHLGDLSRTMHNAIEIGQEFEATVVAMDLYHGALLDCGTEVDALLPICETDWVEVRDHISIGTTLTVKVTEIRPKWWRFRYPLEVMPTRQDLSLMIKRHPHMYGSPINIYAGETMEEACADAGREVRASGEETNEANQRKEYTIDDIKRMIALSDRQERKITEYERDLLEAGVDDERTNVKFTQSLEARLSNDDDDEDAYDDEEDELFSEEVESLKSEDIDEDEDEDEEDVVEDEVSVDMRGGSVKVRDEAEVDDDDDDDDDFSRDDDDDNDDDDRRPSSRMYAR</sequence>
<dbReference type="PANTHER" id="PTHR36371:SF1">
    <property type="entry name" value="PROTEIN PLASTID TRANSCRIPTIONALLY ACTIVE 10"/>
    <property type="match status" value="1"/>
</dbReference>
<feature type="region of interest" description="Disordered" evidence="1">
    <location>
        <begin position="102"/>
        <end position="127"/>
    </location>
</feature>
<reference evidence="3" key="1">
    <citation type="submission" date="2021-01" db="EMBL/GenBank/DDBJ databases">
        <authorList>
            <person name="Corre E."/>
            <person name="Pelletier E."/>
            <person name="Niang G."/>
            <person name="Scheremetjew M."/>
            <person name="Finn R."/>
            <person name="Kale V."/>
            <person name="Holt S."/>
            <person name="Cochrane G."/>
            <person name="Meng A."/>
            <person name="Brown T."/>
            <person name="Cohen L."/>
        </authorList>
    </citation>
    <scope>NUCLEOTIDE SEQUENCE</scope>
    <source>
        <strain evidence="3">Clade-D-RCC1621</strain>
    </source>
</reference>
<feature type="domain" description="S1 motif" evidence="2">
    <location>
        <begin position="449"/>
        <end position="518"/>
    </location>
</feature>
<dbReference type="AlphaFoldDB" id="A0A7S1EN74"/>
<feature type="compositionally biased region" description="Acidic residues" evidence="1">
    <location>
        <begin position="683"/>
        <end position="705"/>
    </location>
</feature>
<dbReference type="GO" id="GO:0000427">
    <property type="term" value="C:plastid-encoded plastid RNA polymerase complex"/>
    <property type="evidence" value="ECO:0007669"/>
    <property type="project" value="InterPro"/>
</dbReference>